<dbReference type="EMBL" id="MPUH01000238">
    <property type="protein sequence ID" value="OMJ85391.1"/>
    <property type="molecule type" value="Genomic_DNA"/>
</dbReference>
<dbReference type="Gene3D" id="2.10.50.10">
    <property type="entry name" value="Tumor Necrosis Factor Receptor, subunit A, domain 2"/>
    <property type="match status" value="2"/>
</dbReference>
<feature type="transmembrane region" description="Helical" evidence="1">
    <location>
        <begin position="3270"/>
        <end position="3287"/>
    </location>
</feature>
<keyword evidence="1" id="KW-1133">Transmembrane helix</keyword>
<dbReference type="SMART" id="SM01411">
    <property type="entry name" value="Ephrin_rec_like"/>
    <property type="match status" value="10"/>
</dbReference>
<keyword evidence="1" id="KW-0472">Membrane</keyword>
<feature type="transmembrane region" description="Helical" evidence="1">
    <location>
        <begin position="2968"/>
        <end position="2991"/>
    </location>
</feature>
<evidence type="ECO:0000313" key="2">
    <source>
        <dbReference type="EMBL" id="OMJ83968.1"/>
    </source>
</evidence>
<feature type="transmembrane region" description="Helical" evidence="1">
    <location>
        <begin position="3146"/>
        <end position="3164"/>
    </location>
</feature>
<reference evidence="3 4" key="1">
    <citation type="submission" date="2016-11" db="EMBL/GenBank/DDBJ databases">
        <title>The macronuclear genome of Stentor coeruleus: a giant cell with tiny introns.</title>
        <authorList>
            <person name="Slabodnick M."/>
            <person name="Ruby J.G."/>
            <person name="Reiff S.B."/>
            <person name="Swart E.C."/>
            <person name="Gosai S."/>
            <person name="Prabakaran S."/>
            <person name="Witkowska E."/>
            <person name="Larue G.E."/>
            <person name="Fisher S."/>
            <person name="Freeman R.M."/>
            <person name="Gunawardena J."/>
            <person name="Chu W."/>
            <person name="Stover N.A."/>
            <person name="Gregory B.D."/>
            <person name="Nowacki M."/>
            <person name="Derisi J."/>
            <person name="Roy S.W."/>
            <person name="Marshall W.F."/>
            <person name="Sood P."/>
        </authorList>
    </citation>
    <scope>NUCLEOTIDE SEQUENCE [LARGE SCALE GENOMIC DNA]</scope>
    <source>
        <strain evidence="3">WM001</strain>
    </source>
</reference>
<evidence type="ECO:0000256" key="1">
    <source>
        <dbReference type="SAM" id="Phobius"/>
    </source>
</evidence>
<evidence type="ECO:0000313" key="3">
    <source>
        <dbReference type="EMBL" id="OMJ85391.1"/>
    </source>
</evidence>
<feature type="transmembrane region" description="Helical" evidence="1">
    <location>
        <begin position="3121"/>
        <end position="3140"/>
    </location>
</feature>
<dbReference type="OrthoDB" id="330540at2759"/>
<protein>
    <submittedName>
        <fullName evidence="3">Uncharacterized protein</fullName>
    </submittedName>
</protein>
<feature type="transmembrane region" description="Helical" evidence="1">
    <location>
        <begin position="3073"/>
        <end position="3089"/>
    </location>
</feature>
<comment type="caution">
    <text evidence="3">The sequence shown here is derived from an EMBL/GenBank/DDBJ whole genome shotgun (WGS) entry which is preliminary data.</text>
</comment>
<sequence>MIFSLLFFIFPVLSSDVAYFPNICPPLPHELSLCIEQTLTFDLTCSDSENPTFYCNSESLPEKCYFISLSSELSINSNGKITFTSLTKGIFTHSIILWDKNTNINNLFNFDYYNMARKIDLTFTVYNNSDIPEVYIKDYENCLENCGLYFDLICNQPFISKITGKNPSRYIFSTVLGQNPSLTVLESGIFYGTPNCVDSNYIMKWEIQVYDKKTKCMKIVNFGKLYPNMAPEIILDKSFYEYYDSEDFIGRFEVRDINHGFEEIDVSVLRNDFKVENKGNGVYEIYSIGVLGYGNYDIEVKAMDNGIKGINKKTSQAKITLKIKALSEFIPVSLDEVYVVKYSGDFYYMPEYENPIPHYFDISIGNSGVKVIDSSLGTLYWEKDIINQYPARSIITIIYTVYEIECSCTSPGQSSNLLLHIIDPPIIYPPAPIFTVNDCSIEFELNIVFEFPNQLTYEFDGFFEHSPTVINRILYWNTPSTLDNTFLSLFVIASYEDYNHNIIKTSMNFYVILKNSEINFSVIPESATKAFENQDFSLNLEFYTIYDLKRYVSYSIENSDILATIQGTFLQIEKSSLSLLFIDQTNEAQANINIKATGLCNYNTNIIITISVFNIQPTLNIESEYHCVARELCEISFKDGINPVDKITEGSLERKPDGMILINYIKIEWTPSEEYGSSGWVVYKLMIYGVELTSEFIVYVHRKPVIEDFPLAFYSAVEGEFWYNEISFLSYEGFDVTCTNSDISKIDEGPILTGYVFAWYPVTVTYNGIIQTLYTGFLNCTSNSLSTTILYNINLYSYCYFDLPKFFTAVADYYFEHTIHIISPDSREVTLISTTKPKTLSIHKLNQTSQDAYFLLRWFVDLPSFPNLVLNCSTSHFSSEIYPGNIQVSNTTIIGFVIETEKSIVNVKTCNYEVIIGFDWICEITGDNIESCDVDSGDITGMTAKMVDNICRIKWLKMDIEEYGVKISPLLRVRLYNGYGKTHDVYFILYPNDIPEYIGQSEFVLDFGLVPFNMKFNVDDQDGVVCELENPFEFMSLVACQEVIWWSPETGTVPSIKSFTIKITDKHNIPYTIKQTIFIYHENITPSPKPICPDPLSVYVNELWTWNTNSIIPVVEYKLINEVEGMKIIDGVISYIPSISFQSDLITVIHINTLGANGTCSFYIYPNYPPQIQDDTTLTIIEDQIWYYRVVVSDQNEQIQGLNFEIISSCTWAHFSEYGLIVAFFTDYAQVNTEVFQLTIKVTDKWIIPASTIHTYNIIIQKHDDKPQFQLPTTKSQYIINNLEEDIPWQIPIKIYDEDTPYTMLSLEIIYNPYNLYLTQDSISLNNYIISWNPSNLITSSGLITLFLTQNDNLANNATLDIIIYNIKQTDDSPFFLNTLYDISITEKDYLEIQLNISDIDSYAKDISISLKGHEDTRLEILGFDAIVRYPYPVDENIIKTIDVTVCSKYNCKTEGFLLSISHVNDPPYFTQILSEVFGIYGDSHKGSFKVIAIDPDKNLYKICEDSQEISIDGSDYIVWTPSLSDQVFEVFKVFVTDEGKCEDLKSYTEYEVMFCQCFDCCYLPTSLEYTYASLNFCIIEPGITKIYIGSYAFNIDSSGCCKIDNTYFLSQVRVSVKNDYGISTPFDMTWILNLAQELKLTIYPSFFYGLGNEIITIISENVYITGHWTCWILENNVYIELVFYNSIPANSKGYCLLPYKKYSVNEEYQLKICPKPLQDQDCKVFNMYLLRQIEIEDKNYSGFAEGGYFITFTTNIEDWISNKEFNPYFLFDIIIVKAESYTSNSITVRIPPGDPNTKVKVHISPVYPPVWSTNTFEYSYTDLCYDINHYCNTTTISKCPIGHYCPDTYGTLIVPLPCRAGSYQSNIEESTCFSCTAGFQCPYDTMSDMEICEKGFICDREGVDFPYATCPPGYYCPAGTDTQVLESKSDNYYNLHRNGLIFGTDHWLIRGQGYQTPPHYTGSHIPKCINKTLSNTNGLNPPKICPDTYYCLLAVTTNDPLSDDITDRKPELCASGYRCKSGDGEMFNNTNACKAGYFCPDETTKIEFAEFIDNCAECPCPIGYSCPFQGMVKPNECETGTYQNETGSVSCKNCEPGYYCDVKKLTEMTESMLCPVKNYCPSGSKQPSSCEPSTYNNKTGQANCTECDIGKFCPIIGMDEGIECEPSYMCNESGLEKEKDCQAGYYCEKGVNHFNASEVGCPENFTCPIPCPPGHYCPTKSSEPLKCQAGDYQSEYTQKLCKKCEPGYVCKDIGMTDHELCPAGYYCETEGLQNPTAACPDGYFCPNGTISIYQGSRFLAIFDCDNITEDNYPGNAIPCKAGTYCPSGTNNSEVDSPGGPKSCSAGYYNDRCGQGKCIECPDGYYCGNPGMIAPVICPNGTYRSGFVLQCQACSVGTWSAGNVGLKSKEDCQPCPAGFYCEKSGLFNQENLILCIAGFYCPSGTRRPILSCPSGYFCPPGLGSEEDAYKFPCPPGYFCPMQTAISQADFDKCKNNITSCVVGKKCPSRKYCPAKQQNGGIDCPSGTTSNPGGTSIFNCVRDTSIEASVHGELDLLDPLTSSGLDYVVLNPLDIAYFTWDTKPYPCSNIPGEYLPTIKYYYSGGFNKIPIIQQEDYQPTNRIPLPINFTDTISTCTTIYNFAILSHSYIKISFYVDFLNGLYNDSHFINDFKNSIKLIQKQSPTRNQESQFLTVLSRVSSSYFDEPSNLNIHSLIQDNNMESYDTYKSNFVQEVSITMLNDMNTSKEFYPQTDMKLWDKVSYSQKLYPLSYLPYITDCDDYGAFVPLYKLYTHESCNIVSKSDTSTVEILQPGKVPNGDSCDFSFMCHMGEKMDTSTKPWFSSYELSKADIFYITRPQLTYAEYDKAIPLSASTSANQFNLDYYGSGNLIAVKAYRGIETYSAGKFPKNIKLVIEYYQKTLVDKEILRAGIYFSNFTSDLSDRSYKFTFVFNPLGWKDCLDLFAFDEALYYVFVILVCLFIFINVVAFWLVNYIRSTILPRPSLKISLYFSYSVRALTGVGKAIGPVFGLMISLYYGLKLTSVLLEVQGDYDDPYPISLNSVNDTTRVTNYKNGRLGTCFLILSWYIIIKSTHLMFPKIEKAENPLQIPGLNARTQKLKSMYIWGTFPVLIFCVCSFQFAKSAVFLQYQTLFLVVFKIVNGRLVEAQKVKFKDNLYILPYFGALSLNTTLITVKVGAFTAFLTGYLTNAAIKIFKRAFFEPYRISIANFVLRIKKRFGLGGSADITQGLGFKDRVYIEQINDLGANSMELVASVLFPAMIVFNFIFYEELKLTIAKSFLKYFIVFSTIQAFAEVGYDIFLNNAIECKTGRLLSEKIVELKTIFDERETNWALASALPHSGRRLIPEIDSLLRLGFSSQYFFTMSMAIIGIILQVYSIDLWMISLYNPFKDIVTLILITSLPPMIYISEKGYMIIVNKIKKHKKIVLRNTEATDFYKEIKFYIDRELETQVSVSRVEILAKSIARAVYDKYKTGLNEKKRKMEIFRLLKLLDEACQIGTVPLENISNIEDLPLPFYRQRLERLKPPPVNSVNSKLKKKQGYWSPILVYPWNEIKK</sequence>
<organism evidence="3 4">
    <name type="scientific">Stentor coeruleus</name>
    <dbReference type="NCBI Taxonomy" id="5963"/>
    <lineage>
        <taxon>Eukaryota</taxon>
        <taxon>Sar</taxon>
        <taxon>Alveolata</taxon>
        <taxon>Ciliophora</taxon>
        <taxon>Postciliodesmatophora</taxon>
        <taxon>Heterotrichea</taxon>
        <taxon>Heterotrichida</taxon>
        <taxon>Stentoridae</taxon>
        <taxon>Stentor</taxon>
    </lineage>
</organism>
<feature type="transmembrane region" description="Helical" evidence="1">
    <location>
        <begin position="3379"/>
        <end position="3405"/>
    </location>
</feature>
<accession>A0A1R2C8S5</accession>
<proteinExistence type="predicted"/>
<gene>
    <name evidence="3" type="ORF">SteCoe_13301</name>
    <name evidence="2" type="ORF">SteCoe_15013</name>
</gene>
<name>A0A1R2C8S5_9CILI</name>
<feature type="transmembrane region" description="Helical" evidence="1">
    <location>
        <begin position="3012"/>
        <end position="3036"/>
    </location>
</feature>
<dbReference type="Proteomes" id="UP000187209">
    <property type="component" value="Unassembled WGS sequence"/>
</dbReference>
<dbReference type="PANTHER" id="PTHR46104:SF1">
    <property type="entry name" value="GENE 9195-RELATED"/>
    <property type="match status" value="1"/>
</dbReference>
<dbReference type="EMBL" id="MPUH01000285">
    <property type="protein sequence ID" value="OMJ83968.1"/>
    <property type="molecule type" value="Genomic_DNA"/>
</dbReference>
<dbReference type="PANTHER" id="PTHR46104">
    <property type="entry name" value="GENE 9195-RELATED-RELATED"/>
    <property type="match status" value="1"/>
</dbReference>
<evidence type="ECO:0000313" key="4">
    <source>
        <dbReference type="Proteomes" id="UP000187209"/>
    </source>
</evidence>
<keyword evidence="1" id="KW-0812">Transmembrane</keyword>
<keyword evidence="4" id="KW-1185">Reference proteome</keyword>
<feature type="transmembrane region" description="Helical" evidence="1">
    <location>
        <begin position="3411"/>
        <end position="3434"/>
    </location>
</feature>
<feature type="transmembrane region" description="Helical" evidence="1">
    <location>
        <begin position="3176"/>
        <end position="3202"/>
    </location>
</feature>